<dbReference type="GO" id="GO:0003904">
    <property type="term" value="F:deoxyribodipyrimidine photo-lyase activity"/>
    <property type="evidence" value="ECO:0007669"/>
    <property type="project" value="TreeGrafter"/>
</dbReference>
<sequence>MDFPTSISAIEARISAINPVKYSATRNFKNGAVTHLSPYISRGVISTRDVFEHLKALNLKWFEVERLVQELAWRDFFQNVYQHKNENIFSDLRNSQLNSENSGIQKAVLNAETGIEILDEAIKELYETGYIHNHLRMYLASVCCNIAHCDWKEPAKWLYFNLLDGDLASNFLSWQWVAGTFSSKKYFANQDNLNKYFGGNQKNTFLDVDYSEFETLKVPEVLKENRILSLKTILPENENPVLENKKTLVFTYYNLDFKWHFTEDFQRILLLEPSHFEKFPVSEKCLDFALKLSENIPEIKIFVGEFSELNKQISSENLFYKEHPSHLYFKGTEEKRTTLFEIEGEFQSFFSYWKKIKKGLQKDFEQG</sequence>
<evidence type="ECO:0000256" key="2">
    <source>
        <dbReference type="ARBA" id="ARBA00022827"/>
    </source>
</evidence>
<proteinExistence type="predicted"/>
<evidence type="ECO:0000256" key="3">
    <source>
        <dbReference type="PIRSR" id="PIRSR602081-1"/>
    </source>
</evidence>
<dbReference type="Gene3D" id="1.10.579.10">
    <property type="entry name" value="DNA Cyclobutane Dipyrimidine Photolyase, subunit A, domain 3"/>
    <property type="match status" value="1"/>
</dbReference>
<gene>
    <name evidence="5" type="ORF">SAMN05421847_0316</name>
</gene>
<dbReference type="GO" id="GO:0071949">
    <property type="term" value="F:FAD binding"/>
    <property type="evidence" value="ECO:0007669"/>
    <property type="project" value="TreeGrafter"/>
</dbReference>
<dbReference type="GO" id="GO:0003677">
    <property type="term" value="F:DNA binding"/>
    <property type="evidence" value="ECO:0007669"/>
    <property type="project" value="TreeGrafter"/>
</dbReference>
<feature type="binding site" evidence="3">
    <location>
        <begin position="70"/>
        <end position="77"/>
    </location>
    <ligand>
        <name>FAD</name>
        <dbReference type="ChEBI" id="CHEBI:57692"/>
    </ligand>
</feature>
<dbReference type="PANTHER" id="PTHR11455">
    <property type="entry name" value="CRYPTOCHROME"/>
    <property type="match status" value="1"/>
</dbReference>
<name>A0A1H5SZJ3_9FLAO</name>
<feature type="domain" description="Cryptochrome/DNA photolyase FAD-binding" evidence="4">
    <location>
        <begin position="68"/>
        <end position="187"/>
    </location>
</feature>
<dbReference type="InterPro" id="IPR002081">
    <property type="entry name" value="Cryptochrome/DNA_photolyase_1"/>
</dbReference>
<organism evidence="5 6">
    <name type="scientific">Halpernia humi</name>
    <dbReference type="NCBI Taxonomy" id="493375"/>
    <lineage>
        <taxon>Bacteria</taxon>
        <taxon>Pseudomonadati</taxon>
        <taxon>Bacteroidota</taxon>
        <taxon>Flavobacteriia</taxon>
        <taxon>Flavobacteriales</taxon>
        <taxon>Weeksellaceae</taxon>
        <taxon>Chryseobacterium group</taxon>
        <taxon>Halpernia</taxon>
    </lineage>
</organism>
<dbReference type="AlphaFoldDB" id="A0A1H5SZJ3"/>
<reference evidence="6" key="1">
    <citation type="submission" date="2016-10" db="EMBL/GenBank/DDBJ databases">
        <authorList>
            <person name="Varghese N."/>
            <person name="Submissions S."/>
        </authorList>
    </citation>
    <scope>NUCLEOTIDE SEQUENCE [LARGE SCALE GENOMIC DNA]</scope>
    <source>
        <strain evidence="6">DSM 21580</strain>
    </source>
</reference>
<evidence type="ECO:0000259" key="4">
    <source>
        <dbReference type="Pfam" id="PF03441"/>
    </source>
</evidence>
<dbReference type="Pfam" id="PF03441">
    <property type="entry name" value="FAD_binding_7"/>
    <property type="match status" value="1"/>
</dbReference>
<evidence type="ECO:0000256" key="1">
    <source>
        <dbReference type="ARBA" id="ARBA00022630"/>
    </source>
</evidence>
<dbReference type="SUPFAM" id="SSF48173">
    <property type="entry name" value="Cryptochrome/photolyase FAD-binding domain"/>
    <property type="match status" value="1"/>
</dbReference>
<feature type="binding site" evidence="3">
    <location>
        <begin position="164"/>
        <end position="166"/>
    </location>
    <ligand>
        <name>FAD</name>
        <dbReference type="ChEBI" id="CHEBI:57692"/>
    </ligand>
</feature>
<dbReference type="InterPro" id="IPR036134">
    <property type="entry name" value="Crypto/Photolyase_FAD-like_sf"/>
</dbReference>
<dbReference type="PANTHER" id="PTHR11455:SF9">
    <property type="entry name" value="CRYPTOCHROME CIRCADIAN CLOCK 5 ISOFORM X1"/>
    <property type="match status" value="1"/>
</dbReference>
<dbReference type="EMBL" id="FNUS01000001">
    <property type="protein sequence ID" value="SEF55966.1"/>
    <property type="molecule type" value="Genomic_DNA"/>
</dbReference>
<keyword evidence="1 3" id="KW-0285">Flavoprotein</keyword>
<keyword evidence="5" id="KW-0456">Lyase</keyword>
<dbReference type="InterPro" id="IPR005101">
    <property type="entry name" value="Cryptochr/Photolyase_FAD-bd"/>
</dbReference>
<keyword evidence="2 3" id="KW-0274">FAD</keyword>
<keyword evidence="6" id="KW-1185">Reference proteome</keyword>
<dbReference type="OrthoDB" id="9772484at2"/>
<evidence type="ECO:0000313" key="5">
    <source>
        <dbReference type="EMBL" id="SEF55966.1"/>
    </source>
</evidence>
<comment type="cofactor">
    <cofactor evidence="3">
        <name>FAD</name>
        <dbReference type="ChEBI" id="CHEBI:57692"/>
    </cofactor>
    <text evidence="3">Binds 1 FAD per subunit.</text>
</comment>
<protein>
    <submittedName>
        <fullName evidence="5">Deoxyribodipyrimidine photo-lyase</fullName>
    </submittedName>
</protein>
<feature type="binding site" evidence="3">
    <location>
        <position position="22"/>
    </location>
    <ligand>
        <name>FAD</name>
        <dbReference type="ChEBI" id="CHEBI:57692"/>
    </ligand>
</feature>
<dbReference type="Gene3D" id="1.25.40.80">
    <property type="match status" value="1"/>
</dbReference>
<evidence type="ECO:0000313" key="6">
    <source>
        <dbReference type="Proteomes" id="UP000236738"/>
    </source>
</evidence>
<accession>A0A1H5SZJ3</accession>
<dbReference type="Proteomes" id="UP000236738">
    <property type="component" value="Unassembled WGS sequence"/>
</dbReference>